<gene>
    <name evidence="1" type="ordered locus">MHC_04765</name>
</gene>
<dbReference type="EMBL" id="CP003199">
    <property type="protein sequence ID" value="AEW45809.1"/>
    <property type="molecule type" value="Genomic_DNA"/>
</dbReference>
<evidence type="ECO:0000313" key="2">
    <source>
        <dbReference type="Proteomes" id="UP000009135"/>
    </source>
</evidence>
<keyword evidence="2" id="KW-1185">Reference proteome</keyword>
<dbReference type="STRING" id="1111676.MHC_04765"/>
<sequence length="227" mass="25658">MSIFLSIKALFGLLGVGAVGVGGIYLLASADTEKYIYELIKEDVTLELLTSKNKEDEVWKGAWEKYRLENKSKDIDPWGIENWSSLKDNTQKNVPSEFLTKCESNSKKRVRSNKDSLYLEVSKWCTRDKRVEASSLLDSDNKSLLTSSTSASDSAWKAAWDAYRNDHKSTNSNPWKINNWDNLKSQDNQDAPSDFVSKCSEVAKSLVLDKEDPTYKELSKYCAKAKG</sequence>
<dbReference type="AlphaFoldDB" id="H6N837"/>
<dbReference type="Proteomes" id="UP000009135">
    <property type="component" value="Chromosome"/>
</dbReference>
<dbReference type="HOGENOM" id="CLU_098620_0_0_14"/>
<accession>H6N837</accession>
<organism evidence="1 2">
    <name type="scientific">Mycoplasma haemocanis (strain Illinois)</name>
    <dbReference type="NCBI Taxonomy" id="1111676"/>
    <lineage>
        <taxon>Bacteria</taxon>
        <taxon>Bacillati</taxon>
        <taxon>Mycoplasmatota</taxon>
        <taxon>Mollicutes</taxon>
        <taxon>Mycoplasmataceae</taxon>
        <taxon>Mycoplasma</taxon>
    </lineage>
</organism>
<evidence type="ECO:0000313" key="1">
    <source>
        <dbReference type="EMBL" id="AEW45809.1"/>
    </source>
</evidence>
<reference evidence="1 2" key="1">
    <citation type="journal article" date="2012" name="J. Bacteriol.">
        <title>Complete genome sequence of Mycoplasma haemocanis strain Illinois.</title>
        <authorList>
            <person name="do Nascimento N.C."/>
            <person name="Guimaraes A.M."/>
            <person name="Santos A.P."/>
            <person name="Sanmiguel P.J."/>
            <person name="Messick J.B."/>
        </authorList>
    </citation>
    <scope>NUCLEOTIDE SEQUENCE [LARGE SCALE GENOMIC DNA]</scope>
    <source>
        <strain evidence="1 2">Illinois</strain>
    </source>
</reference>
<name>H6N837_MYCHN</name>
<protein>
    <submittedName>
        <fullName evidence="1">Uncharacterized protein</fullName>
    </submittedName>
</protein>
<proteinExistence type="predicted"/>
<dbReference type="KEGG" id="mhe:MHC_04765"/>